<dbReference type="Gene3D" id="1.10.357.10">
    <property type="entry name" value="Tetracycline Repressor, domain 2"/>
    <property type="match status" value="1"/>
</dbReference>
<dbReference type="STRING" id="1844.UG56_005720"/>
<evidence type="ECO:0000256" key="1">
    <source>
        <dbReference type="ARBA" id="ARBA00023125"/>
    </source>
</evidence>
<dbReference type="InterPro" id="IPR009057">
    <property type="entry name" value="Homeodomain-like_sf"/>
</dbReference>
<dbReference type="Pfam" id="PF17920">
    <property type="entry name" value="TetR_C_16"/>
    <property type="match status" value="1"/>
</dbReference>
<dbReference type="Gene3D" id="1.10.10.60">
    <property type="entry name" value="Homeodomain-like"/>
    <property type="match status" value="1"/>
</dbReference>
<proteinExistence type="predicted"/>
<accession>A0A1J4NB24</accession>
<dbReference type="GO" id="GO:0000976">
    <property type="term" value="F:transcription cis-regulatory region binding"/>
    <property type="evidence" value="ECO:0007669"/>
    <property type="project" value="TreeGrafter"/>
</dbReference>
<dbReference type="PANTHER" id="PTHR30055">
    <property type="entry name" value="HTH-TYPE TRANSCRIPTIONAL REGULATOR RUTR"/>
    <property type="match status" value="1"/>
</dbReference>
<dbReference type="SUPFAM" id="SSF46689">
    <property type="entry name" value="Homeodomain-like"/>
    <property type="match status" value="1"/>
</dbReference>
<evidence type="ECO:0000313" key="5">
    <source>
        <dbReference type="Proteomes" id="UP000033772"/>
    </source>
</evidence>
<protein>
    <submittedName>
        <fullName evidence="4">TetR family transcriptional regulator</fullName>
    </submittedName>
</protein>
<feature type="domain" description="HTH tetR-type" evidence="3">
    <location>
        <begin position="9"/>
        <end position="69"/>
    </location>
</feature>
<dbReference type="InterPro" id="IPR050109">
    <property type="entry name" value="HTH-type_TetR-like_transc_reg"/>
</dbReference>
<dbReference type="OrthoDB" id="3210235at2"/>
<dbReference type="RefSeq" id="WP_045549619.1">
    <property type="nucleotide sequence ID" value="NZ_JZDQ02000006.1"/>
</dbReference>
<dbReference type="InterPro" id="IPR001647">
    <property type="entry name" value="HTH_TetR"/>
</dbReference>
<reference evidence="4" key="1">
    <citation type="submission" date="2016-10" db="EMBL/GenBank/DDBJ databases">
        <title>Draft Genome Sequence of Nocardioides luteus Strain BAFB, an Alkane-Degrading Bacterium Isolated from JP-7 Polluted Soil.</title>
        <authorList>
            <person name="Brown L."/>
            <person name="Ruiz O.N."/>
            <person name="Gunasekera T."/>
        </authorList>
    </citation>
    <scope>NUCLEOTIDE SEQUENCE [LARGE SCALE GENOMIC DNA]</scope>
    <source>
        <strain evidence="4">BAFB</strain>
    </source>
</reference>
<dbReference type="EMBL" id="JZDQ02000006">
    <property type="protein sequence ID" value="OIJ27848.1"/>
    <property type="molecule type" value="Genomic_DNA"/>
</dbReference>
<comment type="caution">
    <text evidence="4">The sequence shown here is derived from an EMBL/GenBank/DDBJ whole genome shotgun (WGS) entry which is preliminary data.</text>
</comment>
<dbReference type="GO" id="GO:0003700">
    <property type="term" value="F:DNA-binding transcription factor activity"/>
    <property type="evidence" value="ECO:0007669"/>
    <property type="project" value="TreeGrafter"/>
</dbReference>
<dbReference type="Proteomes" id="UP000033772">
    <property type="component" value="Unassembled WGS sequence"/>
</dbReference>
<dbReference type="InterPro" id="IPR041678">
    <property type="entry name" value="TetR_C_16"/>
</dbReference>
<dbReference type="PROSITE" id="PS50977">
    <property type="entry name" value="HTH_TETR_2"/>
    <property type="match status" value="1"/>
</dbReference>
<dbReference type="AlphaFoldDB" id="A0A1J4NB24"/>
<dbReference type="SUPFAM" id="SSF48498">
    <property type="entry name" value="Tetracyclin repressor-like, C-terminal domain"/>
    <property type="match status" value="1"/>
</dbReference>
<keyword evidence="1 2" id="KW-0238">DNA-binding</keyword>
<evidence type="ECO:0000313" key="4">
    <source>
        <dbReference type="EMBL" id="OIJ27848.1"/>
    </source>
</evidence>
<name>A0A1J4NB24_9ACTN</name>
<evidence type="ECO:0000259" key="3">
    <source>
        <dbReference type="PROSITE" id="PS50977"/>
    </source>
</evidence>
<gene>
    <name evidence="4" type="ORF">UG56_005720</name>
</gene>
<feature type="DNA-binding region" description="H-T-H motif" evidence="2">
    <location>
        <begin position="32"/>
        <end position="51"/>
    </location>
</feature>
<organism evidence="4 5">
    <name type="scientific">Nocardioides luteus</name>
    <dbReference type="NCBI Taxonomy" id="1844"/>
    <lineage>
        <taxon>Bacteria</taxon>
        <taxon>Bacillati</taxon>
        <taxon>Actinomycetota</taxon>
        <taxon>Actinomycetes</taxon>
        <taxon>Propionibacteriales</taxon>
        <taxon>Nocardioidaceae</taxon>
        <taxon>Nocardioides</taxon>
    </lineage>
</organism>
<dbReference type="Pfam" id="PF00440">
    <property type="entry name" value="TetR_N"/>
    <property type="match status" value="1"/>
</dbReference>
<dbReference type="PANTHER" id="PTHR30055:SF235">
    <property type="entry name" value="TRANSCRIPTIONAL REGULATORY PROTEIN"/>
    <property type="match status" value="1"/>
</dbReference>
<sequence length="199" mass="21644">MADTRRSGAETRERILAVAREHFARQGFDRTTIRAIASEAQIDPSMVMRYFGSKEELFTAAAAIDLALPDLTEIPRDEVGRTLVTHFVRMWDSDGTLMALLRRAASDPAAAEQMRSIFAAQVARAVAPVSPDPSQAPRRAALAASQLLGIALGRYVLVLPPIVDMDIDEIVAWVAPTIDRYLTAESAQPDQDPGRVGSS</sequence>
<keyword evidence="5" id="KW-1185">Reference proteome</keyword>
<evidence type="ECO:0000256" key="2">
    <source>
        <dbReference type="PROSITE-ProRule" id="PRU00335"/>
    </source>
</evidence>
<dbReference type="PRINTS" id="PR00455">
    <property type="entry name" value="HTHTETR"/>
</dbReference>
<dbReference type="InterPro" id="IPR036271">
    <property type="entry name" value="Tet_transcr_reg_TetR-rel_C_sf"/>
</dbReference>